<dbReference type="InterPro" id="IPR002575">
    <property type="entry name" value="Aminoglycoside_PTrfase"/>
</dbReference>
<evidence type="ECO:0000259" key="1">
    <source>
        <dbReference type="Pfam" id="PF01636"/>
    </source>
</evidence>
<dbReference type="PANTHER" id="PTHR21310">
    <property type="entry name" value="AMINOGLYCOSIDE PHOSPHOTRANSFERASE-RELATED-RELATED"/>
    <property type="match status" value="1"/>
</dbReference>
<evidence type="ECO:0000313" key="2">
    <source>
        <dbReference type="EMBL" id="KMO99885.1"/>
    </source>
</evidence>
<feature type="domain" description="Aminoglycoside phosphotransferase" evidence="1">
    <location>
        <begin position="161"/>
        <end position="207"/>
    </location>
</feature>
<dbReference type="PANTHER" id="PTHR21310:SF54">
    <property type="entry name" value="AMINOGLYCOSIDE PHOSPHOTRANSFERASE DOMAIN-CONTAINING PROTEIN"/>
    <property type="match status" value="1"/>
</dbReference>
<organism evidence="2 3">
    <name type="scientific">Coccidioides immitis RMSCC 2394</name>
    <dbReference type="NCBI Taxonomy" id="404692"/>
    <lineage>
        <taxon>Eukaryota</taxon>
        <taxon>Fungi</taxon>
        <taxon>Dikarya</taxon>
        <taxon>Ascomycota</taxon>
        <taxon>Pezizomycotina</taxon>
        <taxon>Eurotiomycetes</taxon>
        <taxon>Eurotiomycetidae</taxon>
        <taxon>Onygenales</taxon>
        <taxon>Onygenaceae</taxon>
        <taxon>Coccidioides</taxon>
    </lineage>
</organism>
<evidence type="ECO:0000313" key="3">
    <source>
        <dbReference type="Proteomes" id="UP000054565"/>
    </source>
</evidence>
<reference evidence="3" key="1">
    <citation type="journal article" date="2010" name="Genome Res.">
        <title>Population genomic sequencing of Coccidioides fungi reveals recent hybridization and transposon control.</title>
        <authorList>
            <person name="Neafsey D.E."/>
            <person name="Barker B.M."/>
            <person name="Sharpton T.J."/>
            <person name="Stajich J.E."/>
            <person name="Park D.J."/>
            <person name="Whiston E."/>
            <person name="Hung C.-Y."/>
            <person name="McMahan C."/>
            <person name="White J."/>
            <person name="Sykes S."/>
            <person name="Heiman D."/>
            <person name="Young S."/>
            <person name="Zeng Q."/>
            <person name="Abouelleil A."/>
            <person name="Aftuck L."/>
            <person name="Bessette D."/>
            <person name="Brown A."/>
            <person name="FitzGerald M."/>
            <person name="Lui A."/>
            <person name="Macdonald J.P."/>
            <person name="Priest M."/>
            <person name="Orbach M.J."/>
            <person name="Galgiani J.N."/>
            <person name="Kirkland T.N."/>
            <person name="Cole G.T."/>
            <person name="Birren B.W."/>
            <person name="Henn M.R."/>
            <person name="Taylor J.W."/>
            <person name="Rounsley S.D."/>
        </authorList>
    </citation>
    <scope>NUCLEOTIDE SEQUENCE [LARGE SCALE GENOMIC DNA]</scope>
    <source>
        <strain evidence="3">RMSCC 2394</strain>
    </source>
</reference>
<gene>
    <name evidence="2" type="ORF">CIRG_00028</name>
</gene>
<dbReference type="Pfam" id="PF01636">
    <property type="entry name" value="APH"/>
    <property type="match status" value="1"/>
</dbReference>
<proteinExistence type="predicted"/>
<protein>
    <recommendedName>
        <fullName evidence="1">Aminoglycoside phosphotransferase domain-containing protein</fullName>
    </recommendedName>
</protein>
<dbReference type="STRING" id="404692.A0A0J6XUQ3"/>
<dbReference type="Proteomes" id="UP000054565">
    <property type="component" value="Unassembled WGS sequence"/>
</dbReference>
<dbReference type="OrthoDB" id="2906425at2759"/>
<accession>A0A0J6XUQ3</accession>
<dbReference type="EMBL" id="DS028093">
    <property type="protein sequence ID" value="KMO99885.1"/>
    <property type="molecule type" value="Genomic_DNA"/>
</dbReference>
<dbReference type="InterPro" id="IPR011009">
    <property type="entry name" value="Kinase-like_dom_sf"/>
</dbReference>
<name>A0A0J6XUQ3_COCIT</name>
<sequence length="250" mass="28871">MLRNCPNEDFQQSSFFKTRPQLPSPEDVRAQARAQYLAGSGPDKRKVFGDAGPQWNPPPASFASMGLFVKSGANIMIAEGQSLYAVCHFLKGSVPVPELYGWRTDGGNISREHMYDRAIADRFMAEAGPFQSVEEFHDWFVFLCRRPMADPYSIPMEPFRSELPDDAAISFTHGDLHRSNIMVSKSEPWRVVSIVDWEQSGWMPEYWEDRKAHFTSEWKGEWATKYLPMIPRQYESTEEAWWWYTSSMGF</sequence>
<dbReference type="AlphaFoldDB" id="A0A0J6XUQ3"/>
<dbReference type="SUPFAM" id="SSF56112">
    <property type="entry name" value="Protein kinase-like (PK-like)"/>
    <property type="match status" value="1"/>
</dbReference>
<dbReference type="Gene3D" id="3.90.1200.10">
    <property type="match status" value="1"/>
</dbReference>
<dbReference type="InterPro" id="IPR051678">
    <property type="entry name" value="AGP_Transferase"/>
</dbReference>